<keyword evidence="5" id="KW-1185">Reference proteome</keyword>
<dbReference type="EMBL" id="VRMN01000001">
    <property type="protein sequence ID" value="KAA8499832.1"/>
    <property type="molecule type" value="Genomic_DNA"/>
</dbReference>
<evidence type="ECO:0000256" key="1">
    <source>
        <dbReference type="SAM" id="MobiDB-lite"/>
    </source>
</evidence>
<keyword evidence="2" id="KW-1133">Transmembrane helix</keyword>
<feature type="region of interest" description="Disordered" evidence="1">
    <location>
        <begin position="818"/>
        <end position="850"/>
    </location>
</feature>
<feature type="transmembrane region" description="Helical" evidence="2">
    <location>
        <begin position="452"/>
        <end position="472"/>
    </location>
</feature>
<dbReference type="Proteomes" id="UP000324585">
    <property type="component" value="Unassembled WGS sequence"/>
</dbReference>
<evidence type="ECO:0000256" key="2">
    <source>
        <dbReference type="SAM" id="Phobius"/>
    </source>
</evidence>
<comment type="caution">
    <text evidence="4">The sequence shown here is derived from an EMBL/GenBank/DDBJ whole genome shotgun (WGS) entry which is preliminary data.</text>
</comment>
<feature type="region of interest" description="Disordered" evidence="1">
    <location>
        <begin position="873"/>
        <end position="958"/>
    </location>
</feature>
<dbReference type="AlphaFoldDB" id="A0A5J4Z9Y4"/>
<keyword evidence="2" id="KW-0812">Transmembrane</keyword>
<feature type="signal peptide" evidence="3">
    <location>
        <begin position="1"/>
        <end position="28"/>
    </location>
</feature>
<evidence type="ECO:0000313" key="5">
    <source>
        <dbReference type="Proteomes" id="UP000324585"/>
    </source>
</evidence>
<accession>A0A5J4Z9Y4</accession>
<protein>
    <recommendedName>
        <fullName evidence="6">TRP C-terminal domain-containing protein</fullName>
    </recommendedName>
</protein>
<feature type="transmembrane region" description="Helical" evidence="2">
    <location>
        <begin position="697"/>
        <end position="727"/>
    </location>
</feature>
<evidence type="ECO:0000256" key="3">
    <source>
        <dbReference type="SAM" id="SignalP"/>
    </source>
</evidence>
<feature type="compositionally biased region" description="Low complexity" evidence="1">
    <location>
        <begin position="907"/>
        <end position="916"/>
    </location>
</feature>
<keyword evidence="3" id="KW-0732">Signal</keyword>
<gene>
    <name evidence="4" type="ORF">FVE85_7417</name>
</gene>
<dbReference type="OrthoDB" id="5592at2759"/>
<feature type="transmembrane region" description="Helical" evidence="2">
    <location>
        <begin position="518"/>
        <end position="543"/>
    </location>
</feature>
<feature type="transmembrane region" description="Helical" evidence="2">
    <location>
        <begin position="493"/>
        <end position="512"/>
    </location>
</feature>
<feature type="transmembrane region" description="Helical" evidence="2">
    <location>
        <begin position="634"/>
        <end position="653"/>
    </location>
</feature>
<evidence type="ECO:0008006" key="6">
    <source>
        <dbReference type="Google" id="ProtNLM"/>
    </source>
</evidence>
<feature type="chain" id="PRO_5023835412" description="TRP C-terminal domain-containing protein" evidence="3">
    <location>
        <begin position="29"/>
        <end position="958"/>
    </location>
</feature>
<evidence type="ECO:0000313" key="4">
    <source>
        <dbReference type="EMBL" id="KAA8499832.1"/>
    </source>
</evidence>
<name>A0A5J4Z9Y4_PORPP</name>
<keyword evidence="2" id="KW-0472">Membrane</keyword>
<feature type="transmembrane region" description="Helical" evidence="2">
    <location>
        <begin position="665"/>
        <end position="685"/>
    </location>
</feature>
<sequence>MRALSRSVLASGLALLILLQLLEDGARRSSKGALVHAVALPLDARDGRQVLSAVLDRQDAPVNLTEFRVRFNVFNLQGGPMNSQWMFTRGDDPFARTNDPTRDVDAEAGFLWNPSGTGGTEGVCEDKGLSQFPSASVYVANTVDLDVPEETSLIYSGFELDTDSFTHVNVVNPDEDWFIRNQAGDIRNYTGGVVSVTDGEETLLVLRDCIQNGQYNYTMPAGPAENAISIAINFIGTIDTASSSSDWVAKLDTQGTGFVTGLWLGVAYSVVGCWIRYEIVDMILYDFARVAPDSGGPGGPSGPFVESQDRIDTAQALGVAGVATAGAVALGGLALAVGGVAIAAATAANPANPAKSGVVRAIKTAGLLGYINQVQNSGLTPAFSSFADNLNPFILHVAPPWNELPAAGVASRLLLRVPDGVLRAVTNTLMYFGIRQDSDLSVSELTAIGCGFYSSIILVILLVAHPVIIIIMRKKWAQREINTRSHLNYITNVCLLFIFAASIIAAAQYLAGDEKTPGYTAIAILLLIFVVSTVLVGGFYLVFQAHKRMRENQLRYVHIDKLTREVKGKKGILQYNRKFFELGKWKPRKGDNDFHRLYGVFYEHIGDIWIWLVALELLVITIDGAIAGATSDAAAAYIVMLVLLAVFGGVLLFSRPFTDLLEGMLEGAVLMMELGVLVLCVVCSYSEDLETRSNLSIAITVLGFAALILSCLIAVWADILPLSFVYIKGLRKAYHDKFNPDIPFAGDSSDSDSDRELNDEERNRMEEAVIAQMALEQQEDVIGLKGVKFQPDEGFTASSGNIADYDANDIIPGDAGANIMSSKSMSRTKSGKKKASHILETGGDLSHVEAGGTLLSPDLRKTAAELDRELQEQLDGGAKKSKVGKGHSITKSQKSKNRSAGSGAGAPGSNPLSPAGRSGGVASVSAPDTSDDAIAAPEDTALKSGATFASVETSPDED</sequence>
<reference evidence="5" key="1">
    <citation type="journal article" date="2019" name="Nat. Commun.">
        <title>Expansion of phycobilisome linker gene families in mesophilic red algae.</title>
        <authorList>
            <person name="Lee J."/>
            <person name="Kim D."/>
            <person name="Bhattacharya D."/>
            <person name="Yoon H.S."/>
        </authorList>
    </citation>
    <scope>NUCLEOTIDE SEQUENCE [LARGE SCALE GENOMIC DNA]</scope>
    <source>
        <strain evidence="5">CCMP 1328</strain>
    </source>
</reference>
<dbReference type="OMA" id="SHINTVN"/>
<organism evidence="4 5">
    <name type="scientific">Porphyridium purpureum</name>
    <name type="common">Red alga</name>
    <name type="synonym">Porphyridium cruentum</name>
    <dbReference type="NCBI Taxonomy" id="35688"/>
    <lineage>
        <taxon>Eukaryota</taxon>
        <taxon>Rhodophyta</taxon>
        <taxon>Bangiophyceae</taxon>
        <taxon>Porphyridiales</taxon>
        <taxon>Porphyridiaceae</taxon>
        <taxon>Porphyridium</taxon>
    </lineage>
</organism>
<feature type="compositionally biased region" description="Polar residues" evidence="1">
    <location>
        <begin position="819"/>
        <end position="828"/>
    </location>
</feature>
<proteinExistence type="predicted"/>